<dbReference type="GO" id="GO:0010508">
    <property type="term" value="P:positive regulation of autophagy"/>
    <property type="evidence" value="ECO:0007669"/>
    <property type="project" value="TreeGrafter"/>
</dbReference>
<feature type="compositionally biased region" description="Basic residues" evidence="11">
    <location>
        <begin position="592"/>
        <end position="603"/>
    </location>
</feature>
<dbReference type="GO" id="GO:0046982">
    <property type="term" value="F:protein heterodimerization activity"/>
    <property type="evidence" value="ECO:0007669"/>
    <property type="project" value="InterPro"/>
</dbReference>
<dbReference type="GO" id="GO:0000791">
    <property type="term" value="C:euchromatin"/>
    <property type="evidence" value="ECO:0007669"/>
    <property type="project" value="UniProtKB-ARBA"/>
</dbReference>
<dbReference type="Pfam" id="PF16211">
    <property type="entry name" value="Histone_H2A_C"/>
    <property type="match status" value="1"/>
</dbReference>
<dbReference type="InterPro" id="IPR009072">
    <property type="entry name" value="Histone-fold"/>
</dbReference>
<protein>
    <recommendedName>
        <fullName evidence="10">Histone H2A.Z</fullName>
    </recommendedName>
</protein>
<dbReference type="CDD" id="cd00074">
    <property type="entry name" value="HFD_H2A"/>
    <property type="match status" value="1"/>
</dbReference>
<feature type="compositionally biased region" description="Acidic residues" evidence="11">
    <location>
        <begin position="528"/>
        <end position="538"/>
    </location>
</feature>
<dbReference type="FunFam" id="1.10.20.10:FF:000021">
    <property type="entry name" value="Histone H2A"/>
    <property type="match status" value="1"/>
</dbReference>
<feature type="compositionally biased region" description="Low complexity" evidence="11">
    <location>
        <begin position="354"/>
        <end position="364"/>
    </location>
</feature>
<feature type="domain" description="Core Histone H2A/H2B/H3" evidence="12">
    <location>
        <begin position="610"/>
        <end position="689"/>
    </location>
</feature>
<gene>
    <name evidence="14" type="ORF">CA7LBN_000132</name>
</gene>
<keyword evidence="8" id="KW-0539">Nucleus</keyword>
<comment type="subcellular location">
    <subcellularLocation>
        <location evidence="2">Chromosome</location>
    </subcellularLocation>
    <subcellularLocation>
        <location evidence="1">Nucleus</location>
    </subcellularLocation>
</comment>
<feature type="region of interest" description="Disordered" evidence="11">
    <location>
        <begin position="592"/>
        <end position="617"/>
    </location>
</feature>
<dbReference type="SUPFAM" id="SSF47113">
    <property type="entry name" value="Histone-fold"/>
    <property type="match status" value="1"/>
</dbReference>
<dbReference type="GO" id="GO:0000786">
    <property type="term" value="C:nucleosome"/>
    <property type="evidence" value="ECO:0007669"/>
    <property type="project" value="UniProtKB-KW"/>
</dbReference>
<evidence type="ECO:0000259" key="13">
    <source>
        <dbReference type="Pfam" id="PF16211"/>
    </source>
</evidence>
<evidence type="ECO:0000256" key="9">
    <source>
        <dbReference type="ARBA" id="ARBA00023269"/>
    </source>
</evidence>
<proteinExistence type="inferred from homology"/>
<feature type="compositionally biased region" description="Polar residues" evidence="11">
    <location>
        <begin position="607"/>
        <end position="617"/>
    </location>
</feature>
<evidence type="ECO:0000256" key="4">
    <source>
        <dbReference type="ARBA" id="ARBA00010691"/>
    </source>
</evidence>
<feature type="compositionally biased region" description="Low complexity" evidence="11">
    <location>
        <begin position="319"/>
        <end position="335"/>
    </location>
</feature>
<dbReference type="EMBL" id="CP076749">
    <property type="protein sequence ID" value="QWW21386.1"/>
    <property type="molecule type" value="Genomic_DNA"/>
</dbReference>
<dbReference type="PROSITE" id="PS00046">
    <property type="entry name" value="HISTONE_H2A"/>
    <property type="match status" value="1"/>
</dbReference>
<dbReference type="GO" id="GO:0006338">
    <property type="term" value="P:chromatin remodeling"/>
    <property type="evidence" value="ECO:0007669"/>
    <property type="project" value="UniProtKB-ARBA"/>
</dbReference>
<sequence>MDTDGFVPILAIFYAVFHPTEGTKIVHQVPERAIASTANESPASLFNFDTVKNYVIPKPQLCNKLISFKVDNLRVLGYPVNIEGSKYSRNSFNFNFCFVFPYNSDTTPYESAIQRMGRMFSALEEQSFLLSKLDKEMMFFNEKAAPEKIPTVEFTPGQGKVRKFTLSSIESLIHQIYQDLNNYSECCIPIDTSNSVDIKLFPVLPPPVNIKAFQVPIMTVRLHSLIDVNWDPTMVKILPFINGLNSVRRISELADADYLLTKQCIQHLMHYRCITMVAIFQFNNIYAPTNNIGNFLTSNGMAEECQAYVVKAPDSDDSALPTPSIAATPATPGTPRGDSDPAMSSIASRIDPQSSPSTSASPTAYFKDGGRFSLRRTPKVTVRVPSKATLFYLYRSLNQGQTLKDWYLQHQKALQNIDVRRFINFGIVRGLIYRSHSYPILNKVTKFFENEVSNVDPLDEVVKSHATDVIKKAKERAMSQASSSNQGLLRDTVNESNLKTGRKNRSVSFQYHVERFSQSEESLSTDSEVFESDSDDDGDSKLSKPMYKVATTGTDSSGDDDYGHSNKEDLIKLMKLVKGVQHMDSICTELRKPRRKGKVHGGKGKSAESSKVTSSHSARAGLQFPVGRIKRYLKRNAQNKIRIGSKSAIYLTAVLEYLTAEVLELAGNAAKDLKVKRITPRHLQLAIRGDEELDNLIKATIAYGGVLPHINKALLLKVEKKKGK</sequence>
<dbReference type="GO" id="GO:0005096">
    <property type="term" value="F:GTPase activator activity"/>
    <property type="evidence" value="ECO:0007669"/>
    <property type="project" value="TreeGrafter"/>
</dbReference>
<keyword evidence="7" id="KW-0238">DNA-binding</keyword>
<dbReference type="GO" id="GO:0003677">
    <property type="term" value="F:DNA binding"/>
    <property type="evidence" value="ECO:0007669"/>
    <property type="project" value="UniProtKB-KW"/>
</dbReference>
<organism evidence="14">
    <name type="scientific">Candidozyma auris</name>
    <name type="common">Yeast</name>
    <name type="synonym">Candida auris</name>
    <dbReference type="NCBI Taxonomy" id="498019"/>
    <lineage>
        <taxon>Eukaryota</taxon>
        <taxon>Fungi</taxon>
        <taxon>Dikarya</taxon>
        <taxon>Ascomycota</taxon>
        <taxon>Saccharomycotina</taxon>
        <taxon>Pichiomycetes</taxon>
        <taxon>Metschnikowiaceae</taxon>
        <taxon>Candidozyma</taxon>
    </lineage>
</organism>
<keyword evidence="5" id="KW-0158">Chromosome</keyword>
<evidence type="ECO:0000256" key="10">
    <source>
        <dbReference type="ARBA" id="ARBA00040236"/>
    </source>
</evidence>
<feature type="domain" description="Histone H2A C-terminal" evidence="13">
    <location>
        <begin position="691"/>
        <end position="724"/>
    </location>
</feature>
<evidence type="ECO:0000256" key="11">
    <source>
        <dbReference type="SAM" id="MobiDB-lite"/>
    </source>
</evidence>
<dbReference type="InterPro" id="IPR007125">
    <property type="entry name" value="H2A/H2B/H3"/>
</dbReference>
<evidence type="ECO:0000256" key="6">
    <source>
        <dbReference type="ARBA" id="ARBA00022990"/>
    </source>
</evidence>
<dbReference type="InterPro" id="IPR032458">
    <property type="entry name" value="Histone_H2A_CS"/>
</dbReference>
<keyword evidence="9" id="KW-0544">Nucleosome core</keyword>
<comment type="similarity">
    <text evidence="3">Belongs to the NPR2 family.</text>
</comment>
<comment type="similarity">
    <text evidence="4">Belongs to the histone H2A family.</text>
</comment>
<dbReference type="GO" id="GO:0005634">
    <property type="term" value="C:nucleus"/>
    <property type="evidence" value="ECO:0007669"/>
    <property type="project" value="UniProtKB-SubCell"/>
</dbReference>
<name>A0A8F2VX78_CANAR</name>
<accession>A0A8F2VX78</accession>
<evidence type="ECO:0000313" key="14">
    <source>
        <dbReference type="EMBL" id="QWW21386.1"/>
    </source>
</evidence>
<dbReference type="InterPro" id="IPR002119">
    <property type="entry name" value="Histone_H2A"/>
</dbReference>
<dbReference type="GO" id="GO:1904262">
    <property type="term" value="P:negative regulation of TORC1 signaling"/>
    <property type="evidence" value="ECO:0007669"/>
    <property type="project" value="UniProtKB-ARBA"/>
</dbReference>
<dbReference type="Pfam" id="PF00125">
    <property type="entry name" value="Histone"/>
    <property type="match status" value="1"/>
</dbReference>
<dbReference type="PANTHER" id="PTHR12991">
    <property type="entry name" value="NITROGEN PERMEASE REGULATOR 2/TUMOR SUPPRESSOR CANDIDATE 4"/>
    <property type="match status" value="1"/>
</dbReference>
<reference evidence="14" key="1">
    <citation type="submission" date="2021-06" db="EMBL/GenBank/DDBJ databases">
        <title>Candida auris outbreak in lebanese hospital.</title>
        <authorList>
            <person name="Finianos M."/>
        </authorList>
    </citation>
    <scope>NUCLEOTIDE SEQUENCE</scope>
    <source>
        <strain evidence="14">CA7LBN</strain>
    </source>
</reference>
<evidence type="ECO:0000256" key="3">
    <source>
        <dbReference type="ARBA" id="ARBA00008433"/>
    </source>
</evidence>
<dbReference type="GO" id="GO:0030527">
    <property type="term" value="F:structural constituent of chromatin"/>
    <property type="evidence" value="ECO:0007669"/>
    <property type="project" value="InterPro"/>
</dbReference>
<dbReference type="PRINTS" id="PR00620">
    <property type="entry name" value="HISTONEH2A"/>
</dbReference>
<evidence type="ECO:0000256" key="1">
    <source>
        <dbReference type="ARBA" id="ARBA00004123"/>
    </source>
</evidence>
<feature type="region of interest" description="Disordered" evidence="11">
    <location>
        <begin position="474"/>
        <end position="501"/>
    </location>
</feature>
<feature type="region of interest" description="Disordered" evidence="11">
    <location>
        <begin position="520"/>
        <end position="563"/>
    </location>
</feature>
<evidence type="ECO:0000259" key="12">
    <source>
        <dbReference type="Pfam" id="PF00125"/>
    </source>
</evidence>
<dbReference type="SMART" id="SM00414">
    <property type="entry name" value="H2A"/>
    <property type="match status" value="1"/>
</dbReference>
<dbReference type="Gene3D" id="1.10.20.10">
    <property type="entry name" value="Histone, subunit A"/>
    <property type="match status" value="1"/>
</dbReference>
<evidence type="ECO:0000256" key="2">
    <source>
        <dbReference type="ARBA" id="ARBA00004286"/>
    </source>
</evidence>
<dbReference type="GO" id="GO:0005774">
    <property type="term" value="C:vacuolar membrane"/>
    <property type="evidence" value="ECO:0007669"/>
    <property type="project" value="TreeGrafter"/>
</dbReference>
<feature type="region of interest" description="Disordered" evidence="11">
    <location>
        <begin position="314"/>
        <end position="364"/>
    </location>
</feature>
<evidence type="ECO:0000256" key="7">
    <source>
        <dbReference type="ARBA" id="ARBA00023125"/>
    </source>
</evidence>
<dbReference type="InterPro" id="IPR032454">
    <property type="entry name" value="Histone_H2A_C"/>
</dbReference>
<dbReference type="InterPro" id="IPR009348">
    <property type="entry name" value="NPR2-like"/>
</dbReference>
<dbReference type="PANTHER" id="PTHR12991:SF10">
    <property type="entry name" value="GATOR COMPLEX PROTEIN NPRL2"/>
    <property type="match status" value="1"/>
</dbReference>
<evidence type="ECO:0000256" key="5">
    <source>
        <dbReference type="ARBA" id="ARBA00022454"/>
    </source>
</evidence>
<dbReference type="AlphaFoldDB" id="A0A8F2VX78"/>
<dbReference type="Pfam" id="PF06218">
    <property type="entry name" value="NPR2"/>
    <property type="match status" value="1"/>
</dbReference>
<dbReference type="Proteomes" id="UP000825438">
    <property type="component" value="Chromosome I"/>
</dbReference>
<evidence type="ECO:0000256" key="8">
    <source>
        <dbReference type="ARBA" id="ARBA00023242"/>
    </source>
</evidence>
<keyword evidence="6" id="KW-0007">Acetylation</keyword>
<dbReference type="GO" id="GO:1990130">
    <property type="term" value="C:GATOR1 complex"/>
    <property type="evidence" value="ECO:0007669"/>
    <property type="project" value="TreeGrafter"/>
</dbReference>